<organism evidence="1 2">
    <name type="scientific">Eretmocerus hayati</name>
    <dbReference type="NCBI Taxonomy" id="131215"/>
    <lineage>
        <taxon>Eukaryota</taxon>
        <taxon>Metazoa</taxon>
        <taxon>Ecdysozoa</taxon>
        <taxon>Arthropoda</taxon>
        <taxon>Hexapoda</taxon>
        <taxon>Insecta</taxon>
        <taxon>Pterygota</taxon>
        <taxon>Neoptera</taxon>
        <taxon>Endopterygota</taxon>
        <taxon>Hymenoptera</taxon>
        <taxon>Apocrita</taxon>
        <taxon>Proctotrupomorpha</taxon>
        <taxon>Chalcidoidea</taxon>
        <taxon>Aphelinidae</taxon>
        <taxon>Aphelininae</taxon>
        <taxon>Eretmocerus</taxon>
    </lineage>
</organism>
<evidence type="ECO:0000313" key="1">
    <source>
        <dbReference type="EMBL" id="KAJ8672800.1"/>
    </source>
</evidence>
<keyword evidence="2" id="KW-1185">Reference proteome</keyword>
<comment type="caution">
    <text evidence="1">The sequence shown here is derived from an EMBL/GenBank/DDBJ whole genome shotgun (WGS) entry which is preliminary data.</text>
</comment>
<gene>
    <name evidence="1" type="ORF">QAD02_004060</name>
</gene>
<dbReference type="Proteomes" id="UP001239111">
    <property type="component" value="Chromosome 3"/>
</dbReference>
<reference evidence="1" key="1">
    <citation type="submission" date="2023-04" db="EMBL/GenBank/DDBJ databases">
        <title>A chromosome-level genome assembly of the parasitoid wasp Eretmocerus hayati.</title>
        <authorList>
            <person name="Zhong Y."/>
            <person name="Liu S."/>
            <person name="Liu Y."/>
        </authorList>
    </citation>
    <scope>NUCLEOTIDE SEQUENCE</scope>
    <source>
        <strain evidence="1">ZJU_SS_LIU_2023</strain>
    </source>
</reference>
<name>A0ACC2NNM9_9HYME</name>
<evidence type="ECO:0000313" key="2">
    <source>
        <dbReference type="Proteomes" id="UP001239111"/>
    </source>
</evidence>
<protein>
    <submittedName>
        <fullName evidence="1">Uncharacterized protein</fullName>
    </submittedName>
</protein>
<accession>A0ACC2NNM9</accession>
<dbReference type="EMBL" id="CM056743">
    <property type="protein sequence ID" value="KAJ8672800.1"/>
    <property type="molecule type" value="Genomic_DNA"/>
</dbReference>
<proteinExistence type="predicted"/>
<sequence length="141" mass="16736">MGDGEEKELSQDDKKNYSVFMGKKYSGGPHGLGDPDDRFLRKVEKDVLIAKIVRDRSRQEKCIPEVEEFNKCCQSTSFAQMFKCRKETENLKECLVKWWHNKEFWDECTEQYLKDRAEYRRTGEPKKVRDFRNQVINGAID</sequence>